<dbReference type="RefSeq" id="WP_197455588.1">
    <property type="nucleotide sequence ID" value="NZ_CP037423.1"/>
</dbReference>
<keyword evidence="4" id="KW-0732">Signal</keyword>
<feature type="domain" description="Sulfatase N-terminal" evidence="5">
    <location>
        <begin position="27"/>
        <end position="420"/>
    </location>
</feature>
<proteinExistence type="inferred from homology"/>
<keyword evidence="8" id="KW-1185">Reference proteome</keyword>
<dbReference type="CDD" id="cd16153">
    <property type="entry name" value="sulfatase_like"/>
    <property type="match status" value="1"/>
</dbReference>
<feature type="compositionally biased region" description="Basic and acidic residues" evidence="3">
    <location>
        <begin position="787"/>
        <end position="796"/>
    </location>
</feature>
<protein>
    <submittedName>
        <fullName evidence="7">Arylsulfatase</fullName>
        <ecNumber evidence="7">3.1.6.1</ecNumber>
    </submittedName>
</protein>
<dbReference type="SUPFAM" id="SSF53649">
    <property type="entry name" value="Alkaline phosphatase-like"/>
    <property type="match status" value="2"/>
</dbReference>
<name>A0A518I2V6_9BACT</name>
<evidence type="ECO:0000256" key="3">
    <source>
        <dbReference type="SAM" id="MobiDB-lite"/>
    </source>
</evidence>
<keyword evidence="2 7" id="KW-0378">Hydrolase</keyword>
<evidence type="ECO:0000313" key="7">
    <source>
        <dbReference type="EMBL" id="QDV47441.1"/>
    </source>
</evidence>
<reference evidence="7 8" key="1">
    <citation type="submission" date="2019-03" db="EMBL/GenBank/DDBJ databases">
        <title>Deep-cultivation of Planctomycetes and their phenomic and genomic characterization uncovers novel biology.</title>
        <authorList>
            <person name="Wiegand S."/>
            <person name="Jogler M."/>
            <person name="Boedeker C."/>
            <person name="Pinto D."/>
            <person name="Vollmers J."/>
            <person name="Rivas-Marin E."/>
            <person name="Kohn T."/>
            <person name="Peeters S.H."/>
            <person name="Heuer A."/>
            <person name="Rast P."/>
            <person name="Oberbeckmann S."/>
            <person name="Bunk B."/>
            <person name="Jeske O."/>
            <person name="Meyerdierks A."/>
            <person name="Storesund J.E."/>
            <person name="Kallscheuer N."/>
            <person name="Luecker S."/>
            <person name="Lage O.M."/>
            <person name="Pohl T."/>
            <person name="Merkel B.J."/>
            <person name="Hornburger P."/>
            <person name="Mueller R.-W."/>
            <person name="Bruemmer F."/>
            <person name="Labrenz M."/>
            <person name="Spormann A.M."/>
            <person name="Op den Camp H."/>
            <person name="Overmann J."/>
            <person name="Amann R."/>
            <person name="Jetten M.S.M."/>
            <person name="Mascher T."/>
            <person name="Medema M.H."/>
            <person name="Devos D.P."/>
            <person name="Kaster A.-K."/>
            <person name="Ovreas L."/>
            <person name="Rohde M."/>
            <person name="Galperin M.Y."/>
            <person name="Jogler C."/>
        </authorList>
    </citation>
    <scope>NUCLEOTIDE SEQUENCE [LARGE SCALE GENOMIC DNA]</scope>
    <source>
        <strain evidence="7 8">Enr13</strain>
    </source>
</reference>
<organism evidence="7 8">
    <name type="scientific">Stieleria neptunia</name>
    <dbReference type="NCBI Taxonomy" id="2527979"/>
    <lineage>
        <taxon>Bacteria</taxon>
        <taxon>Pseudomonadati</taxon>
        <taxon>Planctomycetota</taxon>
        <taxon>Planctomycetia</taxon>
        <taxon>Pirellulales</taxon>
        <taxon>Pirellulaceae</taxon>
        <taxon>Stieleria</taxon>
    </lineage>
</organism>
<evidence type="ECO:0000256" key="2">
    <source>
        <dbReference type="ARBA" id="ARBA00022801"/>
    </source>
</evidence>
<dbReference type="PANTHER" id="PTHR42693:SF53">
    <property type="entry name" value="ENDO-4-O-SULFATASE"/>
    <property type="match status" value="1"/>
</dbReference>
<feature type="compositionally biased region" description="Basic and acidic residues" evidence="3">
    <location>
        <begin position="766"/>
        <end position="776"/>
    </location>
</feature>
<gene>
    <name evidence="7" type="primary">atsA_81</name>
    <name evidence="7" type="ORF">Enr13x_73500</name>
</gene>
<dbReference type="EC" id="3.1.6.1" evidence="7"/>
<feature type="chain" id="PRO_5022163003" evidence="4">
    <location>
        <begin position="25"/>
        <end position="1300"/>
    </location>
</feature>
<dbReference type="Gene3D" id="2.60.120.560">
    <property type="entry name" value="Exo-inulinase, domain 1"/>
    <property type="match status" value="1"/>
</dbReference>
<dbReference type="PANTHER" id="PTHR42693">
    <property type="entry name" value="ARYLSULFATASE FAMILY MEMBER"/>
    <property type="match status" value="1"/>
</dbReference>
<feature type="region of interest" description="Disordered" evidence="3">
    <location>
        <begin position="766"/>
        <end position="804"/>
    </location>
</feature>
<dbReference type="GO" id="GO:0004065">
    <property type="term" value="F:arylsulfatase activity"/>
    <property type="evidence" value="ECO:0007669"/>
    <property type="project" value="UniProtKB-EC"/>
</dbReference>
<dbReference type="Pfam" id="PF00884">
    <property type="entry name" value="Sulfatase"/>
    <property type="match status" value="2"/>
</dbReference>
<dbReference type="Pfam" id="PF06439">
    <property type="entry name" value="3keto-disac_hyd"/>
    <property type="match status" value="1"/>
</dbReference>
<evidence type="ECO:0000259" key="5">
    <source>
        <dbReference type="Pfam" id="PF00884"/>
    </source>
</evidence>
<dbReference type="InterPro" id="IPR000917">
    <property type="entry name" value="Sulfatase_N"/>
</dbReference>
<sequence length="1300" mass="145966" precursor="true">MQPIIKLTGTFLLAAILCPSLVAADRPNIIIVFADDISARELPIYGSSVWSPPTGGNTSDPDLRAFTPVLDQLANEGCWIKTAWASVVCSPSRAMMMTGRYAHLHKWWGNKSKGRYIDESGKESTWPLYLSSPTQIGHVAQQAGYKTYWSGKTQMAGDLNRFGFDQGCFTPGNLSDTDNPFTDFKLVIDKSSGEKVLRNADTNQPVDTYQQHGWYWYPHVRLMNHDAKDFQWWPNTDESKAQFGVETYGPDVELDFVFDFMDQRASEGEPFFVYHTSHLGHDAFDWLNPDSKSKWPGTPSVSWDGEKYTRTQPNITGDVGDYDTHGTVTPPGIHHHVNYLDYQVWLYQNKLEELGIADNTIFIFCADNGTSGYGKNSTDREKGTHVPCIISAPGMTKRGEQDVLVNLSDFLPTIAELTGATLPADYEVNGKSLVPFLFGDQQQHREWLYGYKDNEQIIRGSKVMRDGRGKWWDVEQTPDDLISFPEIKDWTTVSDEHRAPRDKLLAVLPRFDQKTHGKHATGSDIGSEPLAVRPRAAGIRESDDARPLTRHGSPTQSWTTTFEDDYEGRDAIGDQYTTARGHDDSWSVIDGVLVGKQTKDDHGAVIRTELEFDDVDIQFDFRFTGGTSFNLVIDDANEKSVHAGHICRASVFANSLMIGDDKTGAMNLEVRKQRQDKNLSDEAKAALQTLLNQTRSSAKVAIKQNEWHRLRVRIRGDVMKAFLDDALITSLKSPGFAHPTKTKFGFTVNGQSIEFDNLVVRQLKSDEPRGVGRENSEPLGVSPRASGIRESDDARPLTRRGSQHSQPNILWVVTDDQRVDSIVAFNQMRHGTANSPLGKVLSPNIDRLAKMGTTFINTFNQNPGCAPSRTLMHTGRYSHRTGVYGFEYYNPTGQAHWRPMVPEILRDKAGYQTLAVGKLGIRAQHFSNQKGGTKPPLYQTNLGYRKEFAAEGLVDWNKESKWVDGKPGPKNETFYFPGGDQLIWPEFADSTPNDRAEIQKRLGLLRHYMPGDEDKQSGSILGGVNPQTGERTRDGNFTRALLDHLEHSGERYTDMLDRQQNGPAPDKPLFAYVGFEFPHTPVLPPADFREKFQKLKYDIPEFTSEEFAAFPPQLKRLYNNSQSDHFTDAEKHQMIVDYYAFCAYGDSLVGEAVDGFIEFSNKQHRPWLILYVCGDHGWRLNEHGMVSKFSHYDIDLHNPIIVVSSDKARFPAGKVVEDFTCFVDMAPTFLSAAGIDIHTPEYQYLDGRDLAKTAAGVLPPRDYIIAGVHSHLVDVFASNPSGAWLLFLDPVLTVSWAIQG</sequence>
<dbReference type="KEGG" id="snep:Enr13x_73500"/>
<evidence type="ECO:0000256" key="4">
    <source>
        <dbReference type="SAM" id="SignalP"/>
    </source>
</evidence>
<feature type="signal peptide" evidence="4">
    <location>
        <begin position="1"/>
        <end position="24"/>
    </location>
</feature>
<feature type="region of interest" description="Disordered" evidence="3">
    <location>
        <begin position="298"/>
        <end position="321"/>
    </location>
</feature>
<dbReference type="InterPro" id="IPR010496">
    <property type="entry name" value="AL/BT2_dom"/>
</dbReference>
<evidence type="ECO:0000259" key="6">
    <source>
        <dbReference type="Pfam" id="PF06439"/>
    </source>
</evidence>
<feature type="domain" description="3-keto-alpha-glucoside-1,2-lyase/3-keto-2-hydroxy-glucal hydratase" evidence="6">
    <location>
        <begin position="568"/>
        <end position="761"/>
    </location>
</feature>
<comment type="similarity">
    <text evidence="1">Belongs to the sulfatase family.</text>
</comment>
<dbReference type="InterPro" id="IPR050738">
    <property type="entry name" value="Sulfatase"/>
</dbReference>
<dbReference type="EMBL" id="CP037423">
    <property type="protein sequence ID" value="QDV47441.1"/>
    <property type="molecule type" value="Genomic_DNA"/>
</dbReference>
<evidence type="ECO:0000313" key="8">
    <source>
        <dbReference type="Proteomes" id="UP000319004"/>
    </source>
</evidence>
<dbReference type="Gene3D" id="3.40.720.10">
    <property type="entry name" value="Alkaline Phosphatase, subunit A"/>
    <property type="match status" value="2"/>
</dbReference>
<dbReference type="InterPro" id="IPR017850">
    <property type="entry name" value="Alkaline_phosphatase_core_sf"/>
</dbReference>
<evidence type="ECO:0000256" key="1">
    <source>
        <dbReference type="ARBA" id="ARBA00008779"/>
    </source>
</evidence>
<dbReference type="Proteomes" id="UP000319004">
    <property type="component" value="Chromosome"/>
</dbReference>
<feature type="domain" description="Sulfatase N-terminal" evidence="5">
    <location>
        <begin position="807"/>
        <end position="1235"/>
    </location>
</feature>
<feature type="region of interest" description="Disordered" evidence="3">
    <location>
        <begin position="1015"/>
        <end position="1034"/>
    </location>
</feature>
<accession>A0A518I2V6</accession>